<feature type="signal peptide" evidence="11">
    <location>
        <begin position="1"/>
        <end position="23"/>
    </location>
</feature>
<dbReference type="InterPro" id="IPR003892">
    <property type="entry name" value="CUE"/>
</dbReference>
<dbReference type="FunFam" id="1.10.8.10:FF:000050">
    <property type="entry name" value="Related to AMFR protein"/>
    <property type="match status" value="1"/>
</dbReference>
<evidence type="ECO:0000256" key="3">
    <source>
        <dbReference type="ARBA" id="ARBA00022786"/>
    </source>
</evidence>
<evidence type="ECO:0000313" key="13">
    <source>
        <dbReference type="EMBL" id="SPO22147.1"/>
    </source>
</evidence>
<feature type="chain" id="PRO_5022747987" description="Coupling of ubiquitin conjugation to ER degradation protein 1" evidence="11">
    <location>
        <begin position="24"/>
        <end position="227"/>
    </location>
</feature>
<keyword evidence="6" id="KW-0472">Membrane</keyword>
<keyword evidence="3" id="KW-0833">Ubl conjugation pathway</keyword>
<feature type="compositionally biased region" description="Low complexity" evidence="10">
    <location>
        <begin position="212"/>
        <end position="227"/>
    </location>
</feature>
<dbReference type="GO" id="GO:0005789">
    <property type="term" value="C:endoplasmic reticulum membrane"/>
    <property type="evidence" value="ECO:0007669"/>
    <property type="project" value="UniProtKB-SubCell"/>
</dbReference>
<evidence type="ECO:0000313" key="14">
    <source>
        <dbReference type="Proteomes" id="UP000324022"/>
    </source>
</evidence>
<evidence type="ECO:0000256" key="7">
    <source>
        <dbReference type="ARBA" id="ARBA00037847"/>
    </source>
</evidence>
<dbReference type="SMART" id="SM00546">
    <property type="entry name" value="CUE"/>
    <property type="match status" value="1"/>
</dbReference>
<dbReference type="EMBL" id="OOIN01000003">
    <property type="protein sequence ID" value="SPO22147.1"/>
    <property type="molecule type" value="Genomic_DNA"/>
</dbReference>
<evidence type="ECO:0000256" key="1">
    <source>
        <dbReference type="ARBA" id="ARBA00004586"/>
    </source>
</evidence>
<dbReference type="CDD" id="cd14424">
    <property type="entry name" value="CUE_Cue1p_like"/>
    <property type="match status" value="1"/>
</dbReference>
<evidence type="ECO:0000256" key="9">
    <source>
        <dbReference type="ARBA" id="ARBA00072899"/>
    </source>
</evidence>
<dbReference type="Pfam" id="PF02845">
    <property type="entry name" value="CUE"/>
    <property type="match status" value="1"/>
</dbReference>
<dbReference type="Proteomes" id="UP000324022">
    <property type="component" value="Unassembled WGS sequence"/>
</dbReference>
<evidence type="ECO:0000259" key="12">
    <source>
        <dbReference type="PROSITE" id="PS51140"/>
    </source>
</evidence>
<dbReference type="Gene3D" id="1.10.8.10">
    <property type="entry name" value="DNA helicase RuvA subunit, C-terminal domain"/>
    <property type="match status" value="1"/>
</dbReference>
<feature type="domain" description="CUE" evidence="12">
    <location>
        <begin position="47"/>
        <end position="89"/>
    </location>
</feature>
<evidence type="ECO:0000256" key="6">
    <source>
        <dbReference type="ARBA" id="ARBA00023136"/>
    </source>
</evidence>
<reference evidence="13 14" key="1">
    <citation type="submission" date="2018-03" db="EMBL/GenBank/DDBJ databases">
        <authorList>
            <person name="Guldener U."/>
        </authorList>
    </citation>
    <scope>NUCLEOTIDE SEQUENCE [LARGE SCALE GENOMIC DNA]</scope>
    <source>
        <strain evidence="13 14">NBRC100155</strain>
    </source>
</reference>
<evidence type="ECO:0000256" key="4">
    <source>
        <dbReference type="ARBA" id="ARBA00022824"/>
    </source>
</evidence>
<proteinExistence type="inferred from homology"/>
<gene>
    <name evidence="13" type="ORF">UTRI_02153_B</name>
</gene>
<dbReference type="AlphaFoldDB" id="A0A5C3DXS5"/>
<feature type="region of interest" description="Disordered" evidence="10">
    <location>
        <begin position="204"/>
        <end position="227"/>
    </location>
</feature>
<feature type="region of interest" description="Disordered" evidence="10">
    <location>
        <begin position="152"/>
        <end position="190"/>
    </location>
</feature>
<accession>A0A5C3DXS5</accession>
<name>A0A5C3DXS5_9BASI</name>
<keyword evidence="4" id="KW-0256">Endoplasmic reticulum</keyword>
<organism evidence="13 14">
    <name type="scientific">Ustilago trichophora</name>
    <dbReference type="NCBI Taxonomy" id="86804"/>
    <lineage>
        <taxon>Eukaryota</taxon>
        <taxon>Fungi</taxon>
        <taxon>Dikarya</taxon>
        <taxon>Basidiomycota</taxon>
        <taxon>Ustilaginomycotina</taxon>
        <taxon>Ustilaginomycetes</taxon>
        <taxon>Ustilaginales</taxon>
        <taxon>Ustilaginaceae</taxon>
        <taxon>Ustilago</taxon>
    </lineage>
</organism>
<feature type="compositionally biased region" description="Low complexity" evidence="10">
    <location>
        <begin position="156"/>
        <end position="167"/>
    </location>
</feature>
<comment type="similarity">
    <text evidence="8">Belongs to the CUE1 family.</text>
</comment>
<feature type="compositionally biased region" description="Basic and acidic residues" evidence="10">
    <location>
        <begin position="178"/>
        <end position="190"/>
    </location>
</feature>
<evidence type="ECO:0000256" key="5">
    <source>
        <dbReference type="ARBA" id="ARBA00022989"/>
    </source>
</evidence>
<protein>
    <recommendedName>
        <fullName evidence="9">Coupling of ubiquitin conjugation to ER degradation protein 1</fullName>
    </recommendedName>
</protein>
<dbReference type="GO" id="GO:0043130">
    <property type="term" value="F:ubiquitin binding"/>
    <property type="evidence" value="ECO:0007669"/>
    <property type="project" value="InterPro"/>
</dbReference>
<dbReference type="OrthoDB" id="3824970at2759"/>
<sequence>MNDSLGALLAIVILWSILRFAFGGGNNNSSNVGQHAPAINTARTRQVPQHMVDSVKTLFPHIPDASIRYDLQRSGSIEATCERILNEGGLPSPPAGFFGTAEPSTPSNAATVRAQNAIRAHHAAASGSASAISTPSKSPNLISRFGLQTRIADDLPSTPTSNTSISSQGSPSSWATTPEERARLLKDRKEQMILEARRKLLERQQAMKEAATKGADATAPATSAASS</sequence>
<evidence type="ECO:0000256" key="8">
    <source>
        <dbReference type="ARBA" id="ARBA00061383"/>
    </source>
</evidence>
<evidence type="ECO:0000256" key="11">
    <source>
        <dbReference type="SAM" id="SignalP"/>
    </source>
</evidence>
<keyword evidence="14" id="KW-1185">Reference proteome</keyword>
<evidence type="ECO:0000256" key="10">
    <source>
        <dbReference type="SAM" id="MobiDB-lite"/>
    </source>
</evidence>
<keyword evidence="2" id="KW-0812">Transmembrane</keyword>
<evidence type="ECO:0000256" key="2">
    <source>
        <dbReference type="ARBA" id="ARBA00022692"/>
    </source>
</evidence>
<comment type="subcellular location">
    <subcellularLocation>
        <location evidence="7">Endomembrane system</location>
        <topology evidence="7">Single-pass membrane protein</topology>
    </subcellularLocation>
    <subcellularLocation>
        <location evidence="1">Endoplasmic reticulum membrane</location>
    </subcellularLocation>
</comment>
<keyword evidence="11" id="KW-0732">Signal</keyword>
<dbReference type="PROSITE" id="PS51140">
    <property type="entry name" value="CUE"/>
    <property type="match status" value="1"/>
</dbReference>
<keyword evidence="5" id="KW-1133">Transmembrane helix</keyword>